<evidence type="ECO:0000256" key="7">
    <source>
        <dbReference type="ARBA" id="ARBA00024910"/>
    </source>
</evidence>
<dbReference type="PANTHER" id="PTHR34981:SF1">
    <property type="entry name" value="CELL DIVISION PROTEIN ZAPA"/>
    <property type="match status" value="1"/>
</dbReference>
<dbReference type="Pfam" id="PF05164">
    <property type="entry name" value="ZapA"/>
    <property type="match status" value="1"/>
</dbReference>
<comment type="subunit">
    <text evidence="8">Homodimer. Interacts with FtsZ.</text>
</comment>
<comment type="subcellular location">
    <subcellularLocation>
        <location evidence="1">Cytoplasm</location>
    </subcellularLocation>
</comment>
<evidence type="ECO:0000256" key="5">
    <source>
        <dbReference type="ARBA" id="ARBA00023210"/>
    </source>
</evidence>
<proteinExistence type="predicted"/>
<evidence type="ECO:0000256" key="3">
    <source>
        <dbReference type="ARBA" id="ARBA00022490"/>
    </source>
</evidence>
<comment type="function">
    <text evidence="7">Activator of cell division through the inhibition of FtsZ GTPase activity, therefore promoting FtsZ assembly into bundles of protofilaments necessary for the formation of the division Z ring. It is recruited early at mid-cell but it is not essential for cell division.</text>
</comment>
<dbReference type="SUPFAM" id="SSF102829">
    <property type="entry name" value="Cell division protein ZapA-like"/>
    <property type="match status" value="1"/>
</dbReference>
<dbReference type="Gene3D" id="3.30.160.880">
    <property type="entry name" value="Cell division protein ZapA protomer, N-terminal domain"/>
    <property type="match status" value="1"/>
</dbReference>
<keyword evidence="11" id="KW-1185">Reference proteome</keyword>
<dbReference type="GO" id="GO:0051301">
    <property type="term" value="P:cell division"/>
    <property type="evidence" value="ECO:0007669"/>
    <property type="project" value="UniProtKB-KW"/>
</dbReference>
<keyword evidence="5" id="KW-0717">Septation</keyword>
<accession>A0ABV9GWT3</accession>
<evidence type="ECO:0000256" key="8">
    <source>
        <dbReference type="ARBA" id="ARBA00026068"/>
    </source>
</evidence>
<evidence type="ECO:0000313" key="10">
    <source>
        <dbReference type="EMBL" id="MFC4622616.1"/>
    </source>
</evidence>
<evidence type="ECO:0000256" key="4">
    <source>
        <dbReference type="ARBA" id="ARBA00022618"/>
    </source>
</evidence>
<gene>
    <name evidence="10" type="ORF">ACFO3A_10365</name>
</gene>
<evidence type="ECO:0000256" key="9">
    <source>
        <dbReference type="ARBA" id="ARBA00033158"/>
    </source>
</evidence>
<evidence type="ECO:0000256" key="6">
    <source>
        <dbReference type="ARBA" id="ARBA00023306"/>
    </source>
</evidence>
<dbReference type="EMBL" id="JBHSEW010000008">
    <property type="protein sequence ID" value="MFC4622616.1"/>
    <property type="molecule type" value="Genomic_DNA"/>
</dbReference>
<evidence type="ECO:0000313" key="11">
    <source>
        <dbReference type="Proteomes" id="UP001595967"/>
    </source>
</evidence>
<dbReference type="InterPro" id="IPR042233">
    <property type="entry name" value="Cell_div_ZapA_N"/>
</dbReference>
<keyword evidence="3" id="KW-0963">Cytoplasm</keyword>
<sequence>MSQVSVKILQQDYVLSCPDGQEEALREAVAKANLAMLPLCESAKVRTREQAAVLAAVNFAFQNQALQKHIQQLPLQAQAMPFVPPAADNARLRALIERLDQALAAPAAQTNA</sequence>
<keyword evidence="6" id="KW-0131">Cell cycle</keyword>
<dbReference type="PANTHER" id="PTHR34981">
    <property type="entry name" value="CELL DIVISION PROTEIN ZAPA"/>
    <property type="match status" value="1"/>
</dbReference>
<dbReference type="Proteomes" id="UP001595967">
    <property type="component" value="Unassembled WGS sequence"/>
</dbReference>
<name>A0ABV9GWT3_9BURK</name>
<evidence type="ECO:0000256" key="2">
    <source>
        <dbReference type="ARBA" id="ARBA00015195"/>
    </source>
</evidence>
<organism evidence="10 11">
    <name type="scientific">Comamonas nitrativorans</name>
    <dbReference type="NCBI Taxonomy" id="108437"/>
    <lineage>
        <taxon>Bacteria</taxon>
        <taxon>Pseudomonadati</taxon>
        <taxon>Pseudomonadota</taxon>
        <taxon>Betaproteobacteria</taxon>
        <taxon>Burkholderiales</taxon>
        <taxon>Comamonadaceae</taxon>
        <taxon>Comamonas</taxon>
    </lineage>
</organism>
<dbReference type="InterPro" id="IPR007838">
    <property type="entry name" value="Cell_div_ZapA-like"/>
</dbReference>
<dbReference type="InterPro" id="IPR036192">
    <property type="entry name" value="Cell_div_ZapA-like_sf"/>
</dbReference>
<keyword evidence="4 10" id="KW-0132">Cell division</keyword>
<dbReference type="RefSeq" id="WP_377726125.1">
    <property type="nucleotide sequence ID" value="NZ_JBHSEW010000008.1"/>
</dbReference>
<comment type="caution">
    <text evidence="10">The sequence shown here is derived from an EMBL/GenBank/DDBJ whole genome shotgun (WGS) entry which is preliminary data.</text>
</comment>
<protein>
    <recommendedName>
        <fullName evidence="2">Cell division protein ZapA</fullName>
    </recommendedName>
    <alternativeName>
        <fullName evidence="9">Z ring-associated protein ZapA</fullName>
    </alternativeName>
</protein>
<evidence type="ECO:0000256" key="1">
    <source>
        <dbReference type="ARBA" id="ARBA00004496"/>
    </source>
</evidence>
<reference evidence="11" key="1">
    <citation type="journal article" date="2019" name="Int. J. Syst. Evol. Microbiol.">
        <title>The Global Catalogue of Microorganisms (GCM) 10K type strain sequencing project: providing services to taxonomists for standard genome sequencing and annotation.</title>
        <authorList>
            <consortium name="The Broad Institute Genomics Platform"/>
            <consortium name="The Broad Institute Genome Sequencing Center for Infectious Disease"/>
            <person name="Wu L."/>
            <person name="Ma J."/>
        </authorList>
    </citation>
    <scope>NUCLEOTIDE SEQUENCE [LARGE SCALE GENOMIC DNA]</scope>
    <source>
        <strain evidence="11">JCM 11650</strain>
    </source>
</reference>